<comment type="caution">
    <text evidence="2">The sequence shown here is derived from an EMBL/GenBank/DDBJ whole genome shotgun (WGS) entry which is preliminary data.</text>
</comment>
<dbReference type="SMART" id="SM00530">
    <property type="entry name" value="HTH_XRE"/>
    <property type="match status" value="1"/>
</dbReference>
<reference evidence="2 3" key="1">
    <citation type="submission" date="2020-03" db="EMBL/GenBank/DDBJ databases">
        <title>Draft genome sequence of environmentally isolated cultures.</title>
        <authorList>
            <person name="Wilson H.S."/>
            <person name="De Leon M.E."/>
        </authorList>
    </citation>
    <scope>NUCLEOTIDE SEQUENCE [LARGE SCALE GENOMIC DNA]</scope>
    <source>
        <strain evidence="2 3">HSC-31F16</strain>
    </source>
</reference>
<protein>
    <submittedName>
        <fullName evidence="2">Helix-turn-helix domain-containing protein</fullName>
    </submittedName>
</protein>
<dbReference type="InterPro" id="IPR001387">
    <property type="entry name" value="Cro/C1-type_HTH"/>
</dbReference>
<evidence type="ECO:0000313" key="3">
    <source>
        <dbReference type="Proteomes" id="UP001515641"/>
    </source>
</evidence>
<sequence length="127" mass="13954">MEHTLGARIRRALDALTARSGAKKTPNWLAGQVGVSRNAAYKWMNNPNAGIDGENLYKAAKALQVSSDWLASGKGEMEPDANNGNYVVAETMEDLVRQVKARGHDEVLELIKLLADNKDEIFNKKSD</sequence>
<dbReference type="CDD" id="cd00093">
    <property type="entry name" value="HTH_XRE"/>
    <property type="match status" value="1"/>
</dbReference>
<dbReference type="Proteomes" id="UP001515641">
    <property type="component" value="Unassembled WGS sequence"/>
</dbReference>
<feature type="domain" description="HTH cro/C1-type" evidence="1">
    <location>
        <begin position="29"/>
        <end position="70"/>
    </location>
</feature>
<accession>A0ABX0L6T8</accession>
<gene>
    <name evidence="2" type="ORF">HA052_16070</name>
</gene>
<dbReference type="SUPFAM" id="SSF47413">
    <property type="entry name" value="lambda repressor-like DNA-binding domains"/>
    <property type="match status" value="1"/>
</dbReference>
<dbReference type="PROSITE" id="PS50943">
    <property type="entry name" value="HTH_CROC1"/>
    <property type="match status" value="1"/>
</dbReference>
<evidence type="ECO:0000313" key="2">
    <source>
        <dbReference type="EMBL" id="NHR06706.1"/>
    </source>
</evidence>
<dbReference type="EMBL" id="JAAOMA010000022">
    <property type="protein sequence ID" value="NHR06706.1"/>
    <property type="molecule type" value="Genomic_DNA"/>
</dbReference>
<name>A0ABX0L6T8_9NEIS</name>
<organism evidence="2 3">
    <name type="scientific">Chromobacterium fluminis</name>
    <dbReference type="NCBI Taxonomy" id="3044269"/>
    <lineage>
        <taxon>Bacteria</taxon>
        <taxon>Pseudomonadati</taxon>
        <taxon>Pseudomonadota</taxon>
        <taxon>Betaproteobacteria</taxon>
        <taxon>Neisseriales</taxon>
        <taxon>Chromobacteriaceae</taxon>
        <taxon>Chromobacterium</taxon>
    </lineage>
</organism>
<keyword evidence="3" id="KW-1185">Reference proteome</keyword>
<dbReference type="InterPro" id="IPR010982">
    <property type="entry name" value="Lambda_DNA-bd_dom_sf"/>
</dbReference>
<proteinExistence type="predicted"/>
<dbReference type="Pfam" id="PF01381">
    <property type="entry name" value="HTH_3"/>
    <property type="match status" value="1"/>
</dbReference>
<dbReference type="Gene3D" id="1.10.260.40">
    <property type="entry name" value="lambda repressor-like DNA-binding domains"/>
    <property type="match status" value="1"/>
</dbReference>
<evidence type="ECO:0000259" key="1">
    <source>
        <dbReference type="PROSITE" id="PS50943"/>
    </source>
</evidence>